<dbReference type="STRING" id="1324314.BVG16_22910"/>
<dbReference type="Pfam" id="PF01408">
    <property type="entry name" value="GFO_IDH_MocA"/>
    <property type="match status" value="1"/>
</dbReference>
<sequence length="307" mass="34843">MTLRIGMIGLGDIAQKVYLPLLSTNSNIEIAGVMSTTQRTVDHMMQQYRLPFGTTNISQLFERNLDAMFIHSPTPSHYELVMACLAKQIPVYVDKPLSYDLHESQAMAAMAEEKGVLLGVGFNRRFAPRYIDAKQWIEQNGGFEWCAIQKHRTRQQNHHAKQSVYDDLIHILDMMLWLGGTRYELGTHSLRIDNDGKMRSASGFVNFGEAEGSYSMVRKTGFDLEKLEVYGHGRSAEVVNMENAVFYEAGTRPEQLYFGSWDTVLHRRGFEGAVNHFLSNLNTPEQCSIRADLVMESHVLAERISSL</sequence>
<feature type="domain" description="YceM-like C-terminal" evidence="2">
    <location>
        <begin position="128"/>
        <end position="243"/>
    </location>
</feature>
<evidence type="ECO:0000259" key="2">
    <source>
        <dbReference type="Pfam" id="PF21378"/>
    </source>
</evidence>
<dbReference type="Proteomes" id="UP000190188">
    <property type="component" value="Unassembled WGS sequence"/>
</dbReference>
<comment type="caution">
    <text evidence="3">The sequence shown here is derived from an EMBL/GenBank/DDBJ whole genome shotgun (WGS) entry which is preliminary data.</text>
</comment>
<protein>
    <submittedName>
        <fullName evidence="3">Dehydrogenase</fullName>
    </submittedName>
</protein>
<dbReference type="AlphaFoldDB" id="A0A1T2X437"/>
<dbReference type="EMBL" id="MSZX01000010">
    <property type="protein sequence ID" value="OPA74617.1"/>
    <property type="molecule type" value="Genomic_DNA"/>
</dbReference>
<dbReference type="InterPro" id="IPR000683">
    <property type="entry name" value="Gfo/Idh/MocA-like_OxRdtase_N"/>
</dbReference>
<dbReference type="GO" id="GO:0000166">
    <property type="term" value="F:nucleotide binding"/>
    <property type="evidence" value="ECO:0007669"/>
    <property type="project" value="InterPro"/>
</dbReference>
<name>A0A1T2X437_9BACL</name>
<dbReference type="InterPro" id="IPR048477">
    <property type="entry name" value="YceM-like_C"/>
</dbReference>
<dbReference type="InterPro" id="IPR036291">
    <property type="entry name" value="NAD(P)-bd_dom_sf"/>
</dbReference>
<dbReference type="Pfam" id="PF21378">
    <property type="entry name" value="YceM-like_C"/>
    <property type="match status" value="1"/>
</dbReference>
<dbReference type="OrthoDB" id="9815825at2"/>
<dbReference type="SUPFAM" id="SSF55347">
    <property type="entry name" value="Glyceraldehyde-3-phosphate dehydrogenase-like, C-terminal domain"/>
    <property type="match status" value="1"/>
</dbReference>
<dbReference type="PANTHER" id="PTHR43708">
    <property type="entry name" value="CONSERVED EXPRESSED OXIDOREDUCTASE (EUROFUNG)"/>
    <property type="match status" value="1"/>
</dbReference>
<dbReference type="SUPFAM" id="SSF51735">
    <property type="entry name" value="NAD(P)-binding Rossmann-fold domains"/>
    <property type="match status" value="1"/>
</dbReference>
<accession>A0A1T2X437</accession>
<organism evidence="3 4">
    <name type="scientific">Paenibacillus selenitireducens</name>
    <dbReference type="NCBI Taxonomy" id="1324314"/>
    <lineage>
        <taxon>Bacteria</taxon>
        <taxon>Bacillati</taxon>
        <taxon>Bacillota</taxon>
        <taxon>Bacilli</taxon>
        <taxon>Bacillales</taxon>
        <taxon>Paenibacillaceae</taxon>
        <taxon>Paenibacillus</taxon>
    </lineage>
</organism>
<dbReference type="RefSeq" id="WP_078501531.1">
    <property type="nucleotide sequence ID" value="NZ_MSZX01000010.1"/>
</dbReference>
<proteinExistence type="predicted"/>
<reference evidence="3 4" key="1">
    <citation type="submission" date="2017-01" db="EMBL/GenBank/DDBJ databases">
        <title>Genome analysis of Paenibacillus selenitrireducens ES3-24.</title>
        <authorList>
            <person name="Xu D."/>
            <person name="Yao R."/>
            <person name="Zheng S."/>
        </authorList>
    </citation>
    <scope>NUCLEOTIDE SEQUENCE [LARGE SCALE GENOMIC DNA]</scope>
    <source>
        <strain evidence="3 4">ES3-24</strain>
    </source>
</reference>
<dbReference type="Gene3D" id="3.40.50.720">
    <property type="entry name" value="NAD(P)-binding Rossmann-like Domain"/>
    <property type="match status" value="1"/>
</dbReference>
<evidence type="ECO:0000259" key="1">
    <source>
        <dbReference type="Pfam" id="PF01408"/>
    </source>
</evidence>
<gene>
    <name evidence="3" type="ORF">BVG16_22910</name>
</gene>
<evidence type="ECO:0000313" key="4">
    <source>
        <dbReference type="Proteomes" id="UP000190188"/>
    </source>
</evidence>
<evidence type="ECO:0000313" key="3">
    <source>
        <dbReference type="EMBL" id="OPA74617.1"/>
    </source>
</evidence>
<dbReference type="InterPro" id="IPR051317">
    <property type="entry name" value="Gfo/Idh/MocA_oxidoreduct"/>
</dbReference>
<feature type="domain" description="Gfo/Idh/MocA-like oxidoreductase N-terminal" evidence="1">
    <location>
        <begin position="3"/>
        <end position="122"/>
    </location>
</feature>
<keyword evidence="4" id="KW-1185">Reference proteome</keyword>
<dbReference type="PANTHER" id="PTHR43708:SF4">
    <property type="entry name" value="OXIDOREDUCTASE YCEM-RELATED"/>
    <property type="match status" value="1"/>
</dbReference>
<dbReference type="Gene3D" id="3.30.360.10">
    <property type="entry name" value="Dihydrodipicolinate Reductase, domain 2"/>
    <property type="match status" value="1"/>
</dbReference>